<dbReference type="OrthoDB" id="401299at2"/>
<dbReference type="KEGG" id="mob:NCTC10112_00392"/>
<proteinExistence type="predicted"/>
<keyword evidence="1" id="KW-0732">Signal</keyword>
<name>A0A448ZX67_METOS</name>
<dbReference type="AlphaFoldDB" id="A0A448ZX67"/>
<sequence length="234" mass="27473">MKKKLLTLPLIIGTNLLAPTLTLSCTNPKPEWNKEVTSSNNKDNLENAYYDNPKYNLISRPNEHNEPNDKTITTIIGKIEAEDFSKEEILNIFSSFDVHITKEGKKYTRDAFYTKMMDIVRRNILGNGRYFDEGRISFEELFSTNEELLDLIKISFPDLTKYSKYNETFFEIRYNFEKSTFRDTIILYAQIYHTDKTHVWRNAIENIIEKPILRHDPGYKLGPIFAKEFGGFKE</sequence>
<dbReference type="Proteomes" id="UP000290482">
    <property type="component" value="Chromosome"/>
</dbReference>
<dbReference type="EMBL" id="LR214940">
    <property type="protein sequence ID" value="VEU55744.1"/>
    <property type="molecule type" value="Genomic_DNA"/>
</dbReference>
<gene>
    <name evidence="2" type="ORF">NCTC10112_00392</name>
</gene>
<evidence type="ECO:0000313" key="3">
    <source>
        <dbReference type="Proteomes" id="UP000290482"/>
    </source>
</evidence>
<keyword evidence="3" id="KW-1185">Reference proteome</keyword>
<evidence type="ECO:0000256" key="1">
    <source>
        <dbReference type="SAM" id="SignalP"/>
    </source>
</evidence>
<evidence type="ECO:0008006" key="4">
    <source>
        <dbReference type="Google" id="ProtNLM"/>
    </source>
</evidence>
<evidence type="ECO:0000313" key="2">
    <source>
        <dbReference type="EMBL" id="VEU55744.1"/>
    </source>
</evidence>
<dbReference type="PROSITE" id="PS51257">
    <property type="entry name" value="PROKAR_LIPOPROTEIN"/>
    <property type="match status" value="1"/>
</dbReference>
<dbReference type="RefSeq" id="WP_022936035.1">
    <property type="nucleotide sequence ID" value="NZ_LR214940.1"/>
</dbReference>
<organism evidence="2 3">
    <name type="scientific">Metamycoplasma orale</name>
    <name type="common">Mycoplasma orale</name>
    <dbReference type="NCBI Taxonomy" id="2121"/>
    <lineage>
        <taxon>Bacteria</taxon>
        <taxon>Bacillati</taxon>
        <taxon>Mycoplasmatota</taxon>
        <taxon>Mycoplasmoidales</taxon>
        <taxon>Metamycoplasmataceae</taxon>
        <taxon>Metamycoplasma</taxon>
    </lineage>
</organism>
<protein>
    <recommendedName>
        <fullName evidence="4">Lipoprotein</fullName>
    </recommendedName>
</protein>
<reference evidence="2 3" key="1">
    <citation type="submission" date="2019-01" db="EMBL/GenBank/DDBJ databases">
        <authorList>
            <consortium name="Pathogen Informatics"/>
        </authorList>
    </citation>
    <scope>NUCLEOTIDE SEQUENCE [LARGE SCALE GENOMIC DNA]</scope>
    <source>
        <strain evidence="2 3">NCTC10112</strain>
    </source>
</reference>
<feature type="chain" id="PRO_5019300614" description="Lipoprotein" evidence="1">
    <location>
        <begin position="19"/>
        <end position="234"/>
    </location>
</feature>
<accession>A0A448ZX67</accession>
<feature type="signal peptide" evidence="1">
    <location>
        <begin position="1"/>
        <end position="18"/>
    </location>
</feature>